<name>A0ABD1MJT3_9FABA</name>
<organism evidence="1 2">
    <name type="scientific">Flemingia macrophylla</name>
    <dbReference type="NCBI Taxonomy" id="520843"/>
    <lineage>
        <taxon>Eukaryota</taxon>
        <taxon>Viridiplantae</taxon>
        <taxon>Streptophyta</taxon>
        <taxon>Embryophyta</taxon>
        <taxon>Tracheophyta</taxon>
        <taxon>Spermatophyta</taxon>
        <taxon>Magnoliopsida</taxon>
        <taxon>eudicotyledons</taxon>
        <taxon>Gunneridae</taxon>
        <taxon>Pentapetalae</taxon>
        <taxon>rosids</taxon>
        <taxon>fabids</taxon>
        <taxon>Fabales</taxon>
        <taxon>Fabaceae</taxon>
        <taxon>Papilionoideae</taxon>
        <taxon>50 kb inversion clade</taxon>
        <taxon>NPAAA clade</taxon>
        <taxon>indigoferoid/millettioid clade</taxon>
        <taxon>Phaseoleae</taxon>
        <taxon>Flemingia</taxon>
    </lineage>
</organism>
<evidence type="ECO:0000313" key="2">
    <source>
        <dbReference type="Proteomes" id="UP001603857"/>
    </source>
</evidence>
<dbReference type="AlphaFoldDB" id="A0ABD1MJT3"/>
<accession>A0ABD1MJT3</accession>
<proteinExistence type="predicted"/>
<protein>
    <submittedName>
        <fullName evidence="1">Uncharacterized protein</fullName>
    </submittedName>
</protein>
<gene>
    <name evidence="1" type="ORF">Fmac_010519</name>
</gene>
<keyword evidence="2" id="KW-1185">Reference proteome</keyword>
<comment type="caution">
    <text evidence="1">The sequence shown here is derived from an EMBL/GenBank/DDBJ whole genome shotgun (WGS) entry which is preliminary data.</text>
</comment>
<dbReference type="Proteomes" id="UP001603857">
    <property type="component" value="Unassembled WGS sequence"/>
</dbReference>
<sequence>MKHDESRFFTLAYKLWMLPKDTLPFIRFRTDPRDVVRKLTRKSTKSPSVSANLILFSDLLIITLISTEPLKLKLDPVDLEKG</sequence>
<reference evidence="1 2" key="1">
    <citation type="submission" date="2024-08" db="EMBL/GenBank/DDBJ databases">
        <title>Insights into the chromosomal genome structure of Flemingia macrophylla.</title>
        <authorList>
            <person name="Ding Y."/>
            <person name="Zhao Y."/>
            <person name="Bi W."/>
            <person name="Wu M."/>
            <person name="Zhao G."/>
            <person name="Gong Y."/>
            <person name="Li W."/>
            <person name="Zhang P."/>
        </authorList>
    </citation>
    <scope>NUCLEOTIDE SEQUENCE [LARGE SCALE GENOMIC DNA]</scope>
    <source>
        <strain evidence="1">DYQJB</strain>
        <tissue evidence="1">Leaf</tissue>
    </source>
</reference>
<dbReference type="EMBL" id="JBGMDY010000004">
    <property type="protein sequence ID" value="KAL2336073.1"/>
    <property type="molecule type" value="Genomic_DNA"/>
</dbReference>
<evidence type="ECO:0000313" key="1">
    <source>
        <dbReference type="EMBL" id="KAL2336073.1"/>
    </source>
</evidence>